<comment type="caution">
    <text evidence="1">The sequence shown here is derived from an EMBL/GenBank/DDBJ whole genome shotgun (WGS) entry which is preliminary data.</text>
</comment>
<name>A0A935Q3T7_9PROT</name>
<evidence type="ECO:0008006" key="3">
    <source>
        <dbReference type="Google" id="ProtNLM"/>
    </source>
</evidence>
<proteinExistence type="predicted"/>
<gene>
    <name evidence="1" type="ORF">IPJ27_24955</name>
</gene>
<organism evidence="1 2">
    <name type="scientific">Candidatus Accumulibacter proximus</name>
    <dbReference type="NCBI Taxonomy" id="2954385"/>
    <lineage>
        <taxon>Bacteria</taxon>
        <taxon>Pseudomonadati</taxon>
        <taxon>Pseudomonadota</taxon>
        <taxon>Betaproteobacteria</taxon>
        <taxon>Candidatus Accumulibacter</taxon>
    </lineage>
</organism>
<dbReference type="AlphaFoldDB" id="A0A935Q3T7"/>
<dbReference type="EMBL" id="JADJMH010000040">
    <property type="protein sequence ID" value="MBK7677727.1"/>
    <property type="molecule type" value="Genomic_DNA"/>
</dbReference>
<sequence length="161" mass="17689">MNREQVRDQLLAPVLQWTRLGRQANKLMVGSMEVISYRSSRLLRGAALRERHDWREMGLMATEKIAVPIEAAVAMTSALQSETQQFVSEMGQATLTVAGGLMAVATSRSVEEFGARQVALGEAMIGAALSWYQVFGRAAEVAEQGLRPILRQVTENAERLG</sequence>
<evidence type="ECO:0000313" key="2">
    <source>
        <dbReference type="Proteomes" id="UP000697998"/>
    </source>
</evidence>
<dbReference type="Proteomes" id="UP000697998">
    <property type="component" value="Unassembled WGS sequence"/>
</dbReference>
<evidence type="ECO:0000313" key="1">
    <source>
        <dbReference type="EMBL" id="MBK7677727.1"/>
    </source>
</evidence>
<accession>A0A935Q3T7</accession>
<protein>
    <recommendedName>
        <fullName evidence="3">Phasin domain-containing protein</fullName>
    </recommendedName>
</protein>
<reference evidence="1 2" key="1">
    <citation type="submission" date="2020-10" db="EMBL/GenBank/DDBJ databases">
        <title>Connecting structure to function with the recovery of over 1000 high-quality activated sludge metagenome-assembled genomes encoding full-length rRNA genes using long-read sequencing.</title>
        <authorList>
            <person name="Singleton C.M."/>
            <person name="Petriglieri F."/>
            <person name="Kristensen J.M."/>
            <person name="Kirkegaard R.H."/>
            <person name="Michaelsen T.Y."/>
            <person name="Andersen M.H."/>
            <person name="Karst S.M."/>
            <person name="Dueholm M.S."/>
            <person name="Nielsen P.H."/>
            <person name="Albertsen M."/>
        </authorList>
    </citation>
    <scope>NUCLEOTIDE SEQUENCE [LARGE SCALE GENOMIC DNA]</scope>
    <source>
        <strain evidence="1">EsbW_18-Q3-R4-48_BATAC.285</strain>
    </source>
</reference>